<dbReference type="SUPFAM" id="SSF46894">
    <property type="entry name" value="C-terminal effector domain of the bipartite response regulators"/>
    <property type="match status" value="1"/>
</dbReference>
<evidence type="ECO:0000313" key="1">
    <source>
        <dbReference type="EMBL" id="GAA1382827.1"/>
    </source>
</evidence>
<proteinExistence type="predicted"/>
<dbReference type="InterPro" id="IPR016032">
    <property type="entry name" value="Sig_transdc_resp-reg_C-effctor"/>
</dbReference>
<evidence type="ECO:0000313" key="2">
    <source>
        <dbReference type="Proteomes" id="UP001499863"/>
    </source>
</evidence>
<evidence type="ECO:0008006" key="3">
    <source>
        <dbReference type="Google" id="ProtNLM"/>
    </source>
</evidence>
<reference evidence="2" key="1">
    <citation type="journal article" date="2019" name="Int. J. Syst. Evol. Microbiol.">
        <title>The Global Catalogue of Microorganisms (GCM) 10K type strain sequencing project: providing services to taxonomists for standard genome sequencing and annotation.</title>
        <authorList>
            <consortium name="The Broad Institute Genomics Platform"/>
            <consortium name="The Broad Institute Genome Sequencing Center for Infectious Disease"/>
            <person name="Wu L."/>
            <person name="Ma J."/>
        </authorList>
    </citation>
    <scope>NUCLEOTIDE SEQUENCE [LARGE SCALE GENOMIC DNA]</scope>
    <source>
        <strain evidence="2">JCM 12393</strain>
    </source>
</reference>
<keyword evidence="2" id="KW-1185">Reference proteome</keyword>
<gene>
    <name evidence="1" type="ORF">GCM10009639_02360</name>
</gene>
<comment type="caution">
    <text evidence="1">The sequence shown here is derived from an EMBL/GenBank/DDBJ whole genome shotgun (WGS) entry which is preliminary data.</text>
</comment>
<name>A0ABP4IB52_9ACTN</name>
<organism evidence="1 2">
    <name type="scientific">Kitasatospora putterlickiae</name>
    <dbReference type="NCBI Taxonomy" id="221725"/>
    <lineage>
        <taxon>Bacteria</taxon>
        <taxon>Bacillati</taxon>
        <taxon>Actinomycetota</taxon>
        <taxon>Actinomycetes</taxon>
        <taxon>Kitasatosporales</taxon>
        <taxon>Streptomycetaceae</taxon>
        <taxon>Kitasatospora</taxon>
    </lineage>
</organism>
<protein>
    <recommendedName>
        <fullName evidence="3">OmpR/PhoB-type domain-containing protein</fullName>
    </recommendedName>
</protein>
<sequence length="108" mass="12109">MPEDDGTRAARTPDGRVHVDFYAKRAVADGRTVELTYGDCRLLLALIAQGEEFRSHQDLGLRVWNHSRATRHDIGVRLAYLRAKLGPEWIETSADGHRLGRPPLPPTP</sequence>
<dbReference type="Proteomes" id="UP001499863">
    <property type="component" value="Unassembled WGS sequence"/>
</dbReference>
<dbReference type="EMBL" id="BAAAKJ010000013">
    <property type="protein sequence ID" value="GAA1382827.1"/>
    <property type="molecule type" value="Genomic_DNA"/>
</dbReference>
<dbReference type="InterPro" id="IPR036388">
    <property type="entry name" value="WH-like_DNA-bd_sf"/>
</dbReference>
<dbReference type="Gene3D" id="1.10.10.10">
    <property type="entry name" value="Winged helix-like DNA-binding domain superfamily/Winged helix DNA-binding domain"/>
    <property type="match status" value="1"/>
</dbReference>
<dbReference type="RefSeq" id="WP_344324123.1">
    <property type="nucleotide sequence ID" value="NZ_BAAAKJ010000013.1"/>
</dbReference>
<accession>A0ABP4IB52</accession>